<evidence type="ECO:0000313" key="3">
    <source>
        <dbReference type="Proteomes" id="UP000267096"/>
    </source>
</evidence>
<reference evidence="2 3" key="2">
    <citation type="submission" date="2018-11" db="EMBL/GenBank/DDBJ databases">
        <authorList>
            <consortium name="Pathogen Informatics"/>
        </authorList>
    </citation>
    <scope>NUCLEOTIDE SEQUENCE [LARGE SCALE GENOMIC DNA]</scope>
</reference>
<evidence type="ECO:0000256" key="1">
    <source>
        <dbReference type="SAM" id="MobiDB-lite"/>
    </source>
</evidence>
<feature type="region of interest" description="Disordered" evidence="1">
    <location>
        <begin position="18"/>
        <end position="125"/>
    </location>
</feature>
<dbReference type="WBParaSite" id="ASIM_0000925701-mRNA-1">
    <property type="protein sequence ID" value="ASIM_0000925701-mRNA-1"/>
    <property type="gene ID" value="ASIM_0000925701"/>
</dbReference>
<keyword evidence="3" id="KW-1185">Reference proteome</keyword>
<name>A0A0M3JNL6_ANISI</name>
<reference evidence="4" key="1">
    <citation type="submission" date="2017-02" db="UniProtKB">
        <authorList>
            <consortium name="WormBaseParasite"/>
        </authorList>
    </citation>
    <scope>IDENTIFICATION</scope>
</reference>
<gene>
    <name evidence="2" type="ORF">ASIM_LOCUS8999</name>
</gene>
<sequence>MNLPALSPVYLEFREKAHEDGAPNTAESTLQNDDSPKLNDAKCDSVDDKQPDSLSGAEYGGHFGADKGHFDADWGQFGADDDNDGHIEKFTNVTSRTESRKSVAAARVRRKKFPLGKTDSERSSQ</sequence>
<evidence type="ECO:0000313" key="2">
    <source>
        <dbReference type="EMBL" id="VDK35900.1"/>
    </source>
</evidence>
<protein>
    <submittedName>
        <fullName evidence="2 4">Uncharacterized protein</fullName>
    </submittedName>
</protein>
<proteinExistence type="predicted"/>
<dbReference type="Proteomes" id="UP000267096">
    <property type="component" value="Unassembled WGS sequence"/>
</dbReference>
<evidence type="ECO:0000313" key="4">
    <source>
        <dbReference type="WBParaSite" id="ASIM_0000925701-mRNA-1"/>
    </source>
</evidence>
<accession>A0A0M3JNL6</accession>
<dbReference type="EMBL" id="UYRR01026008">
    <property type="protein sequence ID" value="VDK35900.1"/>
    <property type="molecule type" value="Genomic_DNA"/>
</dbReference>
<organism evidence="4">
    <name type="scientific">Anisakis simplex</name>
    <name type="common">Herring worm</name>
    <dbReference type="NCBI Taxonomy" id="6269"/>
    <lineage>
        <taxon>Eukaryota</taxon>
        <taxon>Metazoa</taxon>
        <taxon>Ecdysozoa</taxon>
        <taxon>Nematoda</taxon>
        <taxon>Chromadorea</taxon>
        <taxon>Rhabditida</taxon>
        <taxon>Spirurina</taxon>
        <taxon>Ascaridomorpha</taxon>
        <taxon>Ascaridoidea</taxon>
        <taxon>Anisakidae</taxon>
        <taxon>Anisakis</taxon>
        <taxon>Anisakis simplex complex</taxon>
    </lineage>
</organism>
<feature type="compositionally biased region" description="Basic and acidic residues" evidence="1">
    <location>
        <begin position="34"/>
        <end position="51"/>
    </location>
</feature>
<dbReference type="AlphaFoldDB" id="A0A0M3JNL6"/>